<dbReference type="InterPro" id="IPR050750">
    <property type="entry name" value="C5-MTase"/>
</dbReference>
<dbReference type="PANTHER" id="PTHR46098:SF1">
    <property type="entry name" value="TRNA (CYTOSINE(38)-C(5))-METHYLTRANSFERASE"/>
    <property type="match status" value="1"/>
</dbReference>
<dbReference type="PROSITE" id="PS51679">
    <property type="entry name" value="SAM_MT_C5"/>
    <property type="match status" value="1"/>
</dbReference>
<evidence type="ECO:0000256" key="1">
    <source>
        <dbReference type="ARBA" id="ARBA00011975"/>
    </source>
</evidence>
<protein>
    <recommendedName>
        <fullName evidence="1">DNA (cytosine-5-)-methyltransferase</fullName>
        <ecNumber evidence="1">2.1.1.37</ecNumber>
    </recommendedName>
</protein>
<sequence>MQAISLFSGIGGFELAAKLVFGERYQTFEFVEINPYAQKVLQSHFPNIPIWSDIRTYHPPKLRQIGFPTIVIGGFPCTNTSNAGKKEGLAGSESGLWWEMYRVIVEAQPDFVIIENPKGVIHRGLRTILGALQMAGFEAEVEIISASECGAPHERQRCFIIAHLHDLQLKQRKGWQGWSDQVGKHLAIAKSFTKHPKVKSRSLPVVNGIPPYLAGLHYDHWWKFNPPPTNPGVEPRTPGRAEAITLAGLSICVPQATVPLMRLQFLAHLLLG</sequence>
<dbReference type="EC" id="2.1.1.37" evidence="1"/>
<proteinExistence type="inferred from homology"/>
<evidence type="ECO:0000256" key="4">
    <source>
        <dbReference type="ARBA" id="ARBA00022691"/>
    </source>
</evidence>
<accession>A0ABX2D775</accession>
<comment type="similarity">
    <text evidence="6 7">Belongs to the class I-like SAM-binding methyltransferase superfamily. C5-methyltransferase family.</text>
</comment>
<evidence type="ECO:0000256" key="2">
    <source>
        <dbReference type="ARBA" id="ARBA00022603"/>
    </source>
</evidence>
<keyword evidence="4 6" id="KW-0949">S-adenosyl-L-methionine</keyword>
<dbReference type="Proteomes" id="UP000702425">
    <property type="component" value="Unassembled WGS sequence"/>
</dbReference>
<evidence type="ECO:0000256" key="3">
    <source>
        <dbReference type="ARBA" id="ARBA00022679"/>
    </source>
</evidence>
<keyword evidence="5" id="KW-0680">Restriction system</keyword>
<dbReference type="GO" id="GO:0003886">
    <property type="term" value="F:DNA (cytosine-5-)-methyltransferase activity"/>
    <property type="evidence" value="ECO:0007669"/>
    <property type="project" value="UniProtKB-EC"/>
</dbReference>
<dbReference type="NCBIfam" id="TIGR00675">
    <property type="entry name" value="dcm"/>
    <property type="match status" value="1"/>
</dbReference>
<organism evidence="8 9">
    <name type="scientific">Microcoleus asticus IPMA8</name>
    <dbReference type="NCBI Taxonomy" id="2563858"/>
    <lineage>
        <taxon>Bacteria</taxon>
        <taxon>Bacillati</taxon>
        <taxon>Cyanobacteriota</taxon>
        <taxon>Cyanophyceae</taxon>
        <taxon>Oscillatoriophycideae</taxon>
        <taxon>Oscillatoriales</taxon>
        <taxon>Microcoleaceae</taxon>
        <taxon>Microcoleus</taxon>
        <taxon>Microcoleus asticus</taxon>
    </lineage>
</organism>
<evidence type="ECO:0000256" key="6">
    <source>
        <dbReference type="PROSITE-ProRule" id="PRU01016"/>
    </source>
</evidence>
<dbReference type="EMBL" id="SRRZ01000242">
    <property type="protein sequence ID" value="NQE38519.1"/>
    <property type="molecule type" value="Genomic_DNA"/>
</dbReference>
<dbReference type="RefSeq" id="WP_172193288.1">
    <property type="nucleotide sequence ID" value="NZ_CAWPPK010000160.1"/>
</dbReference>
<keyword evidence="9" id="KW-1185">Reference proteome</keyword>
<dbReference type="InterPro" id="IPR001525">
    <property type="entry name" value="C5_MeTfrase"/>
</dbReference>
<evidence type="ECO:0000256" key="5">
    <source>
        <dbReference type="ARBA" id="ARBA00022747"/>
    </source>
</evidence>
<dbReference type="PANTHER" id="PTHR46098">
    <property type="entry name" value="TRNA (CYTOSINE(38)-C(5))-METHYLTRANSFERASE"/>
    <property type="match status" value="1"/>
</dbReference>
<keyword evidence="3 6" id="KW-0808">Transferase</keyword>
<feature type="active site" evidence="6">
    <location>
        <position position="77"/>
    </location>
</feature>
<evidence type="ECO:0000313" key="9">
    <source>
        <dbReference type="Proteomes" id="UP000702425"/>
    </source>
</evidence>
<reference evidence="8 9" key="1">
    <citation type="journal article" date="2020" name="Sci. Rep.">
        <title>A novel cyanobacterial geosmin producer, revising GeoA distribution and dispersion patterns in Bacteria.</title>
        <authorList>
            <person name="Churro C."/>
            <person name="Semedo-Aguiar A.P."/>
            <person name="Silva A.D."/>
            <person name="Pereira-Leal J.B."/>
            <person name="Leite R.B."/>
        </authorList>
    </citation>
    <scope>NUCLEOTIDE SEQUENCE [LARGE SCALE GENOMIC DNA]</scope>
    <source>
        <strain evidence="8 9">IPMA8</strain>
    </source>
</reference>
<dbReference type="Pfam" id="PF00145">
    <property type="entry name" value="DNA_methylase"/>
    <property type="match status" value="1"/>
</dbReference>
<name>A0ABX2D775_9CYAN</name>
<dbReference type="Gene3D" id="3.40.50.150">
    <property type="entry name" value="Vaccinia Virus protein VP39"/>
    <property type="match status" value="1"/>
</dbReference>
<dbReference type="SUPFAM" id="SSF53335">
    <property type="entry name" value="S-adenosyl-L-methionine-dependent methyltransferases"/>
    <property type="match status" value="1"/>
</dbReference>
<comment type="caution">
    <text evidence="8">The sequence shown here is derived from an EMBL/GenBank/DDBJ whole genome shotgun (WGS) entry which is preliminary data.</text>
</comment>
<evidence type="ECO:0000313" key="8">
    <source>
        <dbReference type="EMBL" id="NQE38519.1"/>
    </source>
</evidence>
<dbReference type="GO" id="GO:0032259">
    <property type="term" value="P:methylation"/>
    <property type="evidence" value="ECO:0007669"/>
    <property type="project" value="UniProtKB-KW"/>
</dbReference>
<dbReference type="InterPro" id="IPR029063">
    <property type="entry name" value="SAM-dependent_MTases_sf"/>
</dbReference>
<gene>
    <name evidence="8" type="primary">ydiP</name>
    <name evidence="8" type="ORF">E5S67_06304</name>
</gene>
<keyword evidence="2 6" id="KW-0489">Methyltransferase</keyword>
<dbReference type="PRINTS" id="PR00105">
    <property type="entry name" value="C5METTRFRASE"/>
</dbReference>
<evidence type="ECO:0000256" key="7">
    <source>
        <dbReference type="RuleBase" id="RU000416"/>
    </source>
</evidence>